<reference evidence="1 2" key="1">
    <citation type="submission" date="2022-11" db="EMBL/GenBank/DDBJ databases">
        <title>Brucella sp. YY2X, whole genome shotgun sequencing project.</title>
        <authorList>
            <person name="Yang Y."/>
        </authorList>
    </citation>
    <scope>NUCLEOTIDE SEQUENCE [LARGE SCALE GENOMIC DNA]</scope>
    <source>
        <strain evidence="1 2">YY2X</strain>
    </source>
</reference>
<evidence type="ECO:0008006" key="3">
    <source>
        <dbReference type="Google" id="ProtNLM"/>
    </source>
</evidence>
<accession>A0ABT3QQH3</accession>
<comment type="caution">
    <text evidence="1">The sequence shown here is derived from an EMBL/GenBank/DDBJ whole genome shotgun (WGS) entry which is preliminary data.</text>
</comment>
<gene>
    <name evidence="1" type="ORF">OPR82_13960</name>
</gene>
<dbReference type="Proteomes" id="UP001301216">
    <property type="component" value="Unassembled WGS sequence"/>
</dbReference>
<name>A0ABT3QQH3_9HYPH</name>
<protein>
    <recommendedName>
        <fullName evidence="3">Transcription regulator TrmB N-terminal domain-containing protein</fullName>
    </recommendedName>
</protein>
<evidence type="ECO:0000313" key="2">
    <source>
        <dbReference type="Proteomes" id="UP001301216"/>
    </source>
</evidence>
<proteinExistence type="predicted"/>
<dbReference type="EMBL" id="JAPHAV010000007">
    <property type="protein sequence ID" value="MCX2697856.1"/>
    <property type="molecule type" value="Genomic_DNA"/>
</dbReference>
<evidence type="ECO:0000313" key="1">
    <source>
        <dbReference type="EMBL" id="MCX2697856.1"/>
    </source>
</evidence>
<keyword evidence="2" id="KW-1185">Reference proteome</keyword>
<sequence>MRTYVSQNPSRSELDAHVFTALQDMKAVRYAYVIRNHLDLDRICLVRTKDVYASLRRLEKQGVVTCTDTGRGNGSPYRYRWGLKQEVLAKTGGES</sequence>
<organism evidence="1 2">
    <name type="scientific">Ochrobactrum chromiisoli</name>
    <dbReference type="NCBI Taxonomy" id="2993941"/>
    <lineage>
        <taxon>Bacteria</taxon>
        <taxon>Pseudomonadati</taxon>
        <taxon>Pseudomonadota</taxon>
        <taxon>Alphaproteobacteria</taxon>
        <taxon>Hyphomicrobiales</taxon>
        <taxon>Brucellaceae</taxon>
        <taxon>Brucella/Ochrobactrum group</taxon>
        <taxon>Ochrobactrum</taxon>
    </lineage>
</organism>
<dbReference type="RefSeq" id="WP_265985495.1">
    <property type="nucleotide sequence ID" value="NZ_JAPHAV010000007.1"/>
</dbReference>